<dbReference type="PANTHER" id="PTHR24148:SF73">
    <property type="entry name" value="HET DOMAIN PROTEIN (AFU_ORTHOLOGUE AFUA_8G01020)"/>
    <property type="match status" value="1"/>
</dbReference>
<protein>
    <recommendedName>
        <fullName evidence="1">Heterokaryon incompatibility domain-containing protein</fullName>
    </recommendedName>
</protein>
<name>A0A8H7WC13_9HELO</name>
<feature type="domain" description="Heterokaryon incompatibility" evidence="1">
    <location>
        <begin position="42"/>
        <end position="225"/>
    </location>
</feature>
<organism evidence="2 3">
    <name type="scientific">Cadophora malorum</name>
    <dbReference type="NCBI Taxonomy" id="108018"/>
    <lineage>
        <taxon>Eukaryota</taxon>
        <taxon>Fungi</taxon>
        <taxon>Dikarya</taxon>
        <taxon>Ascomycota</taxon>
        <taxon>Pezizomycotina</taxon>
        <taxon>Leotiomycetes</taxon>
        <taxon>Helotiales</taxon>
        <taxon>Ploettnerulaceae</taxon>
        <taxon>Cadophora</taxon>
    </lineage>
</organism>
<dbReference type="Proteomes" id="UP000664132">
    <property type="component" value="Unassembled WGS sequence"/>
</dbReference>
<dbReference type="EMBL" id="JAFJYH010000055">
    <property type="protein sequence ID" value="KAG4422053.1"/>
    <property type="molecule type" value="Genomic_DNA"/>
</dbReference>
<dbReference type="Pfam" id="PF06985">
    <property type="entry name" value="HET"/>
    <property type="match status" value="1"/>
</dbReference>
<dbReference type="Pfam" id="PF26639">
    <property type="entry name" value="Het-6_barrel"/>
    <property type="match status" value="1"/>
</dbReference>
<dbReference type="InterPro" id="IPR052895">
    <property type="entry name" value="HetReg/Transcr_Mod"/>
</dbReference>
<reference evidence="2" key="1">
    <citation type="submission" date="2021-02" db="EMBL/GenBank/DDBJ databases">
        <title>Genome sequence Cadophora malorum strain M34.</title>
        <authorList>
            <person name="Stefanovic E."/>
            <person name="Vu D."/>
            <person name="Scully C."/>
            <person name="Dijksterhuis J."/>
            <person name="Roader J."/>
            <person name="Houbraken J."/>
        </authorList>
    </citation>
    <scope>NUCLEOTIDE SEQUENCE</scope>
    <source>
        <strain evidence="2">M34</strain>
    </source>
</reference>
<keyword evidence="3" id="KW-1185">Reference proteome</keyword>
<comment type="caution">
    <text evidence="2">The sequence shown here is derived from an EMBL/GenBank/DDBJ whole genome shotgun (WGS) entry which is preliminary data.</text>
</comment>
<accession>A0A8H7WC13</accession>
<dbReference type="OrthoDB" id="5312846at2759"/>
<evidence type="ECO:0000313" key="3">
    <source>
        <dbReference type="Proteomes" id="UP000664132"/>
    </source>
</evidence>
<evidence type="ECO:0000313" key="2">
    <source>
        <dbReference type="EMBL" id="KAG4422053.1"/>
    </source>
</evidence>
<evidence type="ECO:0000259" key="1">
    <source>
        <dbReference type="Pfam" id="PF06985"/>
    </source>
</evidence>
<sequence>MYTSLSTEKREIRLLRIHPASDPSDDIRCTLATVSLQDGPNFDALSYVWGDANITETIFVDGKPFEATTNLVAGLREIRKASQSDPMWIDAICINQQNLEEKNSQVPMMRDIYREAQTTLVWLGQAGEESRLAFQLLTRWFSAHEGSIEFMRNCKDLPRRKPRRTTETSGLDDLKELAKFAQLAQTTTRDYMAAMLHSSFDSKEYDTLFSFSVVPYWRRIWITQEFALSRRLVFIWGGNKLPYSTLSSGYRALRNYEHLYGLGNVLSDDHILQINLCYFQRLEALIDLKERYANPHNVKYMSLFDLLNMNKQCMATHMADRVYGLLGLCDSARCRLTVDYSRPCNEIFQELTQTFLEDPTIGMDILCLTGGTNLGSVASDLASWVPNFANPGCFFDAQRDFFDWSDSGLCAEAVIYKSRLELNCIFRDEIKDIRRWSDDAETIFEDFEVWLNFALADAKLHPSGLPNLQVFFKTLIFDDLKQIPGYPVFGSKLQEMSFFGLAAGFMETVSKLFFKSLHQRSQPVPTSRDEWYHLLSPHITHDECQLILDLNAPFVVRAFAWWLVTSPLKPHTITVTAVLEEIFGAEASSAYIQPNLDEYFGMGARMFEFVQQYLKPSQLRGDCFFKTKNAYMGIGPQQVAPGDLLCSVPGCKWPLVVRPKSSESGDDKEQFQVIGACYVYGMMHGEVAKDPEVEQKMRRVVFV</sequence>
<dbReference type="PANTHER" id="PTHR24148">
    <property type="entry name" value="ANKYRIN REPEAT DOMAIN-CONTAINING PROTEIN 39 HOMOLOG-RELATED"/>
    <property type="match status" value="1"/>
</dbReference>
<dbReference type="AlphaFoldDB" id="A0A8H7WC13"/>
<gene>
    <name evidence="2" type="ORF">IFR04_004794</name>
</gene>
<proteinExistence type="predicted"/>
<dbReference type="InterPro" id="IPR010730">
    <property type="entry name" value="HET"/>
</dbReference>